<evidence type="ECO:0000256" key="1">
    <source>
        <dbReference type="ARBA" id="ARBA00006515"/>
    </source>
</evidence>
<evidence type="ECO:0000256" key="3">
    <source>
        <dbReference type="ARBA" id="ARBA00023002"/>
    </source>
</evidence>
<keyword evidence="2" id="KW-0521">NADP</keyword>
<dbReference type="EMBL" id="BAABDQ010000007">
    <property type="protein sequence ID" value="GAA3554675.1"/>
    <property type="molecule type" value="Genomic_DNA"/>
</dbReference>
<organism evidence="5 6">
    <name type="scientific">Nonomuraea rosea</name>
    <dbReference type="NCBI Taxonomy" id="638574"/>
    <lineage>
        <taxon>Bacteria</taxon>
        <taxon>Bacillati</taxon>
        <taxon>Actinomycetota</taxon>
        <taxon>Actinomycetes</taxon>
        <taxon>Streptosporangiales</taxon>
        <taxon>Streptosporangiaceae</taxon>
        <taxon>Nonomuraea</taxon>
    </lineage>
</organism>
<comment type="similarity">
    <text evidence="1">Belongs to the shaker potassium channel beta subunit family.</text>
</comment>
<dbReference type="SUPFAM" id="SSF51430">
    <property type="entry name" value="NAD(P)-linked oxidoreductase"/>
    <property type="match status" value="1"/>
</dbReference>
<dbReference type="CDD" id="cd19074">
    <property type="entry name" value="Aldo_ket_red_shaker-like"/>
    <property type="match status" value="1"/>
</dbReference>
<dbReference type="Gene3D" id="3.20.20.100">
    <property type="entry name" value="NADP-dependent oxidoreductase domain"/>
    <property type="match status" value="1"/>
</dbReference>
<dbReference type="InterPro" id="IPR005399">
    <property type="entry name" value="K_chnl_volt-dep_bsu_KCNAB-rel"/>
</dbReference>
<dbReference type="Proteomes" id="UP001500630">
    <property type="component" value="Unassembled WGS sequence"/>
</dbReference>
<proteinExistence type="inferred from homology"/>
<sequence length="321" mass="35432">MVSEISYGNWLTHGSQVEEDAAKQCVQAALDEGITTFDTADVYAGTKAEEVLGRALHGVRRESLEIFTKVFWPTGSGQNDRGLSRKHITEAINGSLRRLQTDYVDLYQAHRFDYETPLEETLKTFDDLVRQGKVLYIGVSEWTADQIAQALKIADEMGFDRIVSNQPQYNMLWRVIETEIVPLSEKEGVGQIVWSPIAQGVLTGKYVPGQQPPEGSRATDKSGSAMISRFMRDDVLTRVQELKPVASDLGLSMAQLATAWVLQNPNVSSAIVGASRPDQVRDNVKAAGVKLEAGVLQRIDEVLGDVVERDASKTVSPRTRP</sequence>
<dbReference type="PRINTS" id="PR01577">
    <property type="entry name" value="KCNABCHANNEL"/>
</dbReference>
<dbReference type="PANTHER" id="PTHR43150:SF2">
    <property type="entry name" value="HYPERKINETIC, ISOFORM M"/>
    <property type="match status" value="1"/>
</dbReference>
<evidence type="ECO:0000313" key="5">
    <source>
        <dbReference type="EMBL" id="GAA3554675.1"/>
    </source>
</evidence>
<protein>
    <submittedName>
        <fullName evidence="5">Aldo/keto reductase family protein</fullName>
    </submittedName>
</protein>
<keyword evidence="6" id="KW-1185">Reference proteome</keyword>
<evidence type="ECO:0000259" key="4">
    <source>
        <dbReference type="Pfam" id="PF00248"/>
    </source>
</evidence>
<dbReference type="Pfam" id="PF00248">
    <property type="entry name" value="Aldo_ket_red"/>
    <property type="match status" value="1"/>
</dbReference>
<feature type="domain" description="NADP-dependent oxidoreductase" evidence="4">
    <location>
        <begin position="4"/>
        <end position="302"/>
    </location>
</feature>
<name>A0ABP6WRG6_9ACTN</name>
<evidence type="ECO:0000256" key="2">
    <source>
        <dbReference type="ARBA" id="ARBA00022857"/>
    </source>
</evidence>
<gene>
    <name evidence="5" type="ORF">GCM10022419_038830</name>
</gene>
<keyword evidence="3" id="KW-0560">Oxidoreductase</keyword>
<accession>A0ABP6WRG6</accession>
<dbReference type="InterPro" id="IPR023210">
    <property type="entry name" value="NADP_OxRdtase_dom"/>
</dbReference>
<dbReference type="PANTHER" id="PTHR43150">
    <property type="entry name" value="HYPERKINETIC, ISOFORM M"/>
    <property type="match status" value="1"/>
</dbReference>
<dbReference type="InterPro" id="IPR036812">
    <property type="entry name" value="NAD(P)_OxRdtase_dom_sf"/>
</dbReference>
<comment type="caution">
    <text evidence="5">The sequence shown here is derived from an EMBL/GenBank/DDBJ whole genome shotgun (WGS) entry which is preliminary data.</text>
</comment>
<reference evidence="6" key="1">
    <citation type="journal article" date="2019" name="Int. J. Syst. Evol. Microbiol.">
        <title>The Global Catalogue of Microorganisms (GCM) 10K type strain sequencing project: providing services to taxonomists for standard genome sequencing and annotation.</title>
        <authorList>
            <consortium name="The Broad Institute Genomics Platform"/>
            <consortium name="The Broad Institute Genome Sequencing Center for Infectious Disease"/>
            <person name="Wu L."/>
            <person name="Ma J."/>
        </authorList>
    </citation>
    <scope>NUCLEOTIDE SEQUENCE [LARGE SCALE GENOMIC DNA]</scope>
    <source>
        <strain evidence="6">JCM 17326</strain>
    </source>
</reference>
<evidence type="ECO:0000313" key="6">
    <source>
        <dbReference type="Proteomes" id="UP001500630"/>
    </source>
</evidence>